<gene>
    <name evidence="2" type="ORF">AZI87_16815</name>
</gene>
<keyword evidence="1" id="KW-0472">Membrane</keyword>
<proteinExistence type="predicted"/>
<evidence type="ECO:0000256" key="1">
    <source>
        <dbReference type="SAM" id="Phobius"/>
    </source>
</evidence>
<feature type="transmembrane region" description="Helical" evidence="1">
    <location>
        <begin position="12"/>
        <end position="34"/>
    </location>
</feature>
<name>A0A162G077_BDEBC</name>
<dbReference type="AlphaFoldDB" id="A0A162G077"/>
<accession>A0A162G077</accession>
<reference evidence="2 3" key="1">
    <citation type="submission" date="2016-03" db="EMBL/GenBank/DDBJ databases">
        <authorList>
            <person name="Ploux O."/>
        </authorList>
    </citation>
    <scope>NUCLEOTIDE SEQUENCE [LARGE SCALE GENOMIC DNA]</scope>
    <source>
        <strain evidence="2 3">EC13</strain>
    </source>
</reference>
<dbReference type="Proteomes" id="UP000075799">
    <property type="component" value="Unassembled WGS sequence"/>
</dbReference>
<comment type="caution">
    <text evidence="2">The sequence shown here is derived from an EMBL/GenBank/DDBJ whole genome shotgun (WGS) entry which is preliminary data.</text>
</comment>
<evidence type="ECO:0000313" key="3">
    <source>
        <dbReference type="Proteomes" id="UP000075799"/>
    </source>
</evidence>
<dbReference type="EMBL" id="LUKD01000008">
    <property type="protein sequence ID" value="KYG62925.1"/>
    <property type="molecule type" value="Genomic_DNA"/>
</dbReference>
<sequence length="78" mass="8327">MNSEVGAFALRQVLASTAVVGPILILIGLCYYLFKQDKRSVLLYLCAGVVCTVVGAICLYSEFRAESGAAPEVQRAAK</sequence>
<dbReference type="RefSeq" id="WP_063209408.1">
    <property type="nucleotide sequence ID" value="NZ_LUKD01000008.1"/>
</dbReference>
<evidence type="ECO:0000313" key="2">
    <source>
        <dbReference type="EMBL" id="KYG62925.1"/>
    </source>
</evidence>
<keyword evidence="1" id="KW-0812">Transmembrane</keyword>
<dbReference type="OrthoDB" id="5296141at2"/>
<organism evidence="2 3">
    <name type="scientific">Bdellovibrio bacteriovorus</name>
    <dbReference type="NCBI Taxonomy" id="959"/>
    <lineage>
        <taxon>Bacteria</taxon>
        <taxon>Pseudomonadati</taxon>
        <taxon>Bdellovibrionota</taxon>
        <taxon>Bdellovibrionia</taxon>
        <taxon>Bdellovibrionales</taxon>
        <taxon>Pseudobdellovibrionaceae</taxon>
        <taxon>Bdellovibrio</taxon>
    </lineage>
</organism>
<feature type="transmembrane region" description="Helical" evidence="1">
    <location>
        <begin position="41"/>
        <end position="63"/>
    </location>
</feature>
<keyword evidence="1" id="KW-1133">Transmembrane helix</keyword>
<protein>
    <submittedName>
        <fullName evidence="2">Uncharacterized protein</fullName>
    </submittedName>
</protein>